<dbReference type="Pfam" id="PF10698">
    <property type="entry name" value="DUF2505"/>
    <property type="match status" value="1"/>
</dbReference>
<dbReference type="Proteomes" id="UP000000376">
    <property type="component" value="Chromosome"/>
</dbReference>
<evidence type="ECO:0000313" key="1">
    <source>
        <dbReference type="EMBL" id="ADH92164.1"/>
    </source>
</evidence>
<evidence type="ECO:0000313" key="2">
    <source>
        <dbReference type="Proteomes" id="UP000000376"/>
    </source>
</evidence>
<protein>
    <recommendedName>
        <fullName evidence="3">DUF2505 domain-containing protein</fullName>
    </recommendedName>
</protein>
<dbReference type="HOGENOM" id="CLU_1552114_0_0_11"/>
<reference evidence="1 2" key="1">
    <citation type="journal article" date="2010" name="Stand. Genomic Sci.">
        <title>Complete genome sequence of Arcanobacterium haemolyticum type strain (11018).</title>
        <authorList>
            <person name="Yasawong M."/>
            <person name="Teshima H."/>
            <person name="Lapidus A."/>
            <person name="Nolan M."/>
            <person name="Lucas S."/>
            <person name="Glavina Del Rio T."/>
            <person name="Tice H."/>
            <person name="Cheng J."/>
            <person name="Bruce D."/>
            <person name="Detter C."/>
            <person name="Tapia R."/>
            <person name="Han C."/>
            <person name="Goodwin L."/>
            <person name="Pitluck S."/>
            <person name="Liolios K."/>
            <person name="Ivanova N."/>
            <person name="Mavromatis K."/>
            <person name="Mikhailova N."/>
            <person name="Pati A."/>
            <person name="Chen A."/>
            <person name="Palaniappan K."/>
            <person name="Land M."/>
            <person name="Hauser L."/>
            <person name="Chang Y."/>
            <person name="Jeffries C."/>
            <person name="Rohde M."/>
            <person name="Sikorski J."/>
            <person name="Pukall R."/>
            <person name="Goker M."/>
            <person name="Woyke T."/>
            <person name="Bristow J."/>
            <person name="Eisen J."/>
            <person name="Markowitz V."/>
            <person name="Hugenholtz P."/>
            <person name="Kyrpides N."/>
            <person name="Klenk H."/>
        </authorList>
    </citation>
    <scope>NUCLEOTIDE SEQUENCE [LARGE SCALE GENOMIC DNA]</scope>
    <source>
        <strain evidence="2">ATCC 9345 / DSM 20595 / CCUG 17215 / LMG 16163 / NBRC 15585 / NCTC 8452 / 11018</strain>
    </source>
</reference>
<organism evidence="1 2">
    <name type="scientific">Arcanobacterium haemolyticum (strain ATCC 9345 / DSM 20595 / CCM 5947 / CCUG 17215 / LMG 16163 / NBRC 15585 / NCTC 8452 / 11018)</name>
    <dbReference type="NCBI Taxonomy" id="644284"/>
    <lineage>
        <taxon>Bacteria</taxon>
        <taxon>Bacillati</taxon>
        <taxon>Actinomycetota</taxon>
        <taxon>Actinomycetes</taxon>
        <taxon>Actinomycetales</taxon>
        <taxon>Actinomycetaceae</taxon>
        <taxon>Arcanobacterium</taxon>
    </lineage>
</organism>
<dbReference type="AlphaFoldDB" id="D7BML5"/>
<dbReference type="InterPro" id="IPR019639">
    <property type="entry name" value="DUF2505"/>
</dbReference>
<keyword evidence="2" id="KW-1185">Reference proteome</keyword>
<proteinExistence type="predicted"/>
<accession>D7BML5</accession>
<dbReference type="STRING" id="644284.Arch_0410"/>
<dbReference type="EMBL" id="CP002045">
    <property type="protein sequence ID" value="ADH92164.1"/>
    <property type="molecule type" value="Genomic_DNA"/>
</dbReference>
<evidence type="ECO:0008006" key="3">
    <source>
        <dbReference type="Google" id="ProtNLM"/>
    </source>
</evidence>
<name>D7BML5_ARCHD</name>
<gene>
    <name evidence="1" type="ordered locus">Arch_0410</name>
</gene>
<sequence length="172" mass="19105">MLNRNMNITEDLHYAAPLEDVLALFRSEELVFRRLQEVGHSDYEFEADTVDGKHRTTVSLAINSAQLPDQAATFLGKHITAQIIGVENVGDVGAHIDYTINTKLPMSFKARMLLVSSGATTAGKLEIHMDVNIPFAGSMIERSVASKIPRVIRQDTELVNTLLVERRAKESE</sequence>
<dbReference type="KEGG" id="ahe:Arch_0410"/>